<accession>A0A4Y1QW62</accession>
<feature type="region of interest" description="Disordered" evidence="1">
    <location>
        <begin position="1"/>
        <end position="104"/>
    </location>
</feature>
<organism evidence="2">
    <name type="scientific">Prunus dulcis</name>
    <name type="common">Almond</name>
    <name type="synonym">Amygdalus dulcis</name>
    <dbReference type="NCBI Taxonomy" id="3755"/>
    <lineage>
        <taxon>Eukaryota</taxon>
        <taxon>Viridiplantae</taxon>
        <taxon>Streptophyta</taxon>
        <taxon>Embryophyta</taxon>
        <taxon>Tracheophyta</taxon>
        <taxon>Spermatophyta</taxon>
        <taxon>Magnoliopsida</taxon>
        <taxon>eudicotyledons</taxon>
        <taxon>Gunneridae</taxon>
        <taxon>Pentapetalae</taxon>
        <taxon>rosids</taxon>
        <taxon>fabids</taxon>
        <taxon>Rosales</taxon>
        <taxon>Rosaceae</taxon>
        <taxon>Amygdaloideae</taxon>
        <taxon>Amygdaleae</taxon>
        <taxon>Prunus</taxon>
    </lineage>
</organism>
<sequence>PASLSRAKTGRRLPKLAGAAQGTTGHGTGGVGTAVESPTFPDRSPPPTTCAGRKLRKNNGNSPKLTETSRPPISLLRPPFPSTQAPKARQNHRRDLQEFPASSDQYGKLDLVEDFGFRQNTGRLCRIFGKSLREV</sequence>
<feature type="non-terminal residue" evidence="2">
    <location>
        <position position="1"/>
    </location>
</feature>
<evidence type="ECO:0000256" key="1">
    <source>
        <dbReference type="SAM" id="MobiDB-lite"/>
    </source>
</evidence>
<name>A0A4Y1QW62_PRUDU</name>
<dbReference type="AlphaFoldDB" id="A0A4Y1QW62"/>
<dbReference type="EMBL" id="AP019297">
    <property type="protein sequence ID" value="BBG96074.1"/>
    <property type="molecule type" value="Genomic_DNA"/>
</dbReference>
<proteinExistence type="predicted"/>
<gene>
    <name evidence="2" type="ORF">Prudu_004777</name>
</gene>
<protein>
    <submittedName>
        <fullName evidence="2">2-oxoglutarate and Fe(II)-dependent oxygenase superfamily protein</fullName>
    </submittedName>
</protein>
<evidence type="ECO:0000313" key="2">
    <source>
        <dbReference type="EMBL" id="BBG96074.1"/>
    </source>
</evidence>
<feature type="compositionally biased region" description="Polar residues" evidence="1">
    <location>
        <begin position="58"/>
        <end position="71"/>
    </location>
</feature>
<reference evidence="2" key="1">
    <citation type="journal article" date="2019" name="Science">
        <title>Mutation of a bHLH transcription factor allowed almond domestication.</title>
        <authorList>
            <person name="Sanchez-Perez R."/>
            <person name="Pavan S."/>
            <person name="Mazzeo R."/>
            <person name="Moldovan C."/>
            <person name="Aiese Cigliano R."/>
            <person name="Del Cueto J."/>
            <person name="Ricciardi F."/>
            <person name="Lotti C."/>
            <person name="Ricciardi L."/>
            <person name="Dicenta F."/>
            <person name="Lopez-Marques R.L."/>
            <person name="Lindberg Moller B."/>
        </authorList>
    </citation>
    <scope>NUCLEOTIDE SEQUENCE</scope>
</reference>